<proteinExistence type="predicted"/>
<dbReference type="InterPro" id="IPR020846">
    <property type="entry name" value="MFS_dom"/>
</dbReference>
<dbReference type="Gene3D" id="1.20.1250.20">
    <property type="entry name" value="MFS general substrate transporter like domains"/>
    <property type="match status" value="1"/>
</dbReference>
<evidence type="ECO:0000256" key="2">
    <source>
        <dbReference type="ARBA" id="ARBA00022448"/>
    </source>
</evidence>
<feature type="domain" description="Major facilitator superfamily (MFS) profile" evidence="7">
    <location>
        <begin position="41"/>
        <end position="546"/>
    </location>
</feature>
<feature type="transmembrane region" description="Helical" evidence="6">
    <location>
        <begin position="413"/>
        <end position="433"/>
    </location>
</feature>
<evidence type="ECO:0000256" key="5">
    <source>
        <dbReference type="ARBA" id="ARBA00023136"/>
    </source>
</evidence>
<evidence type="ECO:0000259" key="7">
    <source>
        <dbReference type="PROSITE" id="PS50850"/>
    </source>
</evidence>
<comment type="subcellular location">
    <subcellularLocation>
        <location evidence="1">Membrane</location>
        <topology evidence="1">Multi-pass membrane protein</topology>
    </subcellularLocation>
</comment>
<dbReference type="PANTHER" id="PTHR23501">
    <property type="entry name" value="MAJOR FACILITATOR SUPERFAMILY"/>
    <property type="match status" value="1"/>
</dbReference>
<feature type="transmembrane region" description="Helical" evidence="6">
    <location>
        <begin position="111"/>
        <end position="131"/>
    </location>
</feature>
<feature type="transmembrane region" description="Helical" evidence="6">
    <location>
        <begin position="39"/>
        <end position="66"/>
    </location>
</feature>
<evidence type="ECO:0000313" key="9">
    <source>
        <dbReference type="Proteomes" id="UP001217918"/>
    </source>
</evidence>
<evidence type="ECO:0000256" key="3">
    <source>
        <dbReference type="ARBA" id="ARBA00022692"/>
    </source>
</evidence>
<dbReference type="EMBL" id="JAQQPM010000008">
    <property type="protein sequence ID" value="KAK2074832.1"/>
    <property type="molecule type" value="Genomic_DNA"/>
</dbReference>
<evidence type="ECO:0000256" key="6">
    <source>
        <dbReference type="SAM" id="Phobius"/>
    </source>
</evidence>
<organism evidence="8 9">
    <name type="scientific">Phyllachora maydis</name>
    <dbReference type="NCBI Taxonomy" id="1825666"/>
    <lineage>
        <taxon>Eukaryota</taxon>
        <taxon>Fungi</taxon>
        <taxon>Dikarya</taxon>
        <taxon>Ascomycota</taxon>
        <taxon>Pezizomycotina</taxon>
        <taxon>Sordariomycetes</taxon>
        <taxon>Sordariomycetidae</taxon>
        <taxon>Phyllachorales</taxon>
        <taxon>Phyllachoraceae</taxon>
        <taxon>Phyllachora</taxon>
    </lineage>
</organism>
<accession>A0AAD9IDN2</accession>
<dbReference type="Pfam" id="PF07690">
    <property type="entry name" value="MFS_1"/>
    <property type="match status" value="1"/>
</dbReference>
<dbReference type="PROSITE" id="PS50850">
    <property type="entry name" value="MFS"/>
    <property type="match status" value="1"/>
</dbReference>
<dbReference type="PRINTS" id="PR01036">
    <property type="entry name" value="TCRTETB"/>
</dbReference>
<feature type="transmembrane region" description="Helical" evidence="6">
    <location>
        <begin position="445"/>
        <end position="468"/>
    </location>
</feature>
<feature type="transmembrane region" description="Helical" evidence="6">
    <location>
        <begin position="279"/>
        <end position="297"/>
    </location>
</feature>
<feature type="transmembrane region" description="Helical" evidence="6">
    <location>
        <begin position="78"/>
        <end position="99"/>
    </location>
</feature>
<evidence type="ECO:0000313" key="8">
    <source>
        <dbReference type="EMBL" id="KAK2074832.1"/>
    </source>
</evidence>
<feature type="transmembrane region" description="Helical" evidence="6">
    <location>
        <begin position="137"/>
        <end position="158"/>
    </location>
</feature>
<dbReference type="GO" id="GO:0005886">
    <property type="term" value="C:plasma membrane"/>
    <property type="evidence" value="ECO:0007669"/>
    <property type="project" value="TreeGrafter"/>
</dbReference>
<keyword evidence="2" id="KW-0813">Transport</keyword>
<feature type="transmembrane region" description="Helical" evidence="6">
    <location>
        <begin position="197"/>
        <end position="220"/>
    </location>
</feature>
<dbReference type="AlphaFoldDB" id="A0AAD9IDN2"/>
<name>A0AAD9IDN2_9PEZI</name>
<dbReference type="SUPFAM" id="SSF103473">
    <property type="entry name" value="MFS general substrate transporter"/>
    <property type="match status" value="1"/>
</dbReference>
<feature type="transmembrane region" description="Helical" evidence="6">
    <location>
        <begin position="519"/>
        <end position="541"/>
    </location>
</feature>
<feature type="transmembrane region" description="Helical" evidence="6">
    <location>
        <begin position="385"/>
        <end position="407"/>
    </location>
</feature>
<evidence type="ECO:0000256" key="1">
    <source>
        <dbReference type="ARBA" id="ARBA00004141"/>
    </source>
</evidence>
<protein>
    <recommendedName>
        <fullName evidence="7">Major facilitator superfamily (MFS) profile domain-containing protein</fullName>
    </recommendedName>
</protein>
<keyword evidence="4 6" id="KW-1133">Transmembrane helix</keyword>
<sequence length="561" mass="57580">MDHGRVSARVSDVESASTKIRPEVTPAPASVYPSGTHRAMIVCGLLLSTFVIALDISILATAIPSITTEFNSLPDVGWYGSAFFLALSASQSAWGRAYAPRAEAGGHDPRRAYAAALAVFEAGSLLCGAARGSAGLVAGRAVQGAGGAGVSLGAYALAARVARPEGVPAVVGLVGCVFAVGGVVGPLLGGAFTQAGGWRWCFYVNLPVGGAAAALVLLFLRPPGPSAEPGDGRRRRPGLSWAARLLGFDPVGLVLVVAALLCCFLVFQRAGISQSWGDASSIVLLLGWVLLTVAFAINEYWQGERALLVIRILRRRHILAVCCFQFFSFSAYFLLIYNIPIYFQAISGLSPVESGIRAIPLILCVSLASFASSVAIGHTGIYQPFLLVGAALATLGAGGILTLGLGSKLGSEIGYQILFGVGVGISLQVPMIVAGAVSPVEEKPLALSAVLFTQYYAGACVLAASAGLTNNLLLGRLPRYVAGIDASSVLAVGAAQLQEHFGGPALQGVRRAFLDGLRASWVLAMVLAGLSVVAAAVLPVWPGRISLGHVAPAGEHGGDGG</sequence>
<dbReference type="Proteomes" id="UP001217918">
    <property type="component" value="Unassembled WGS sequence"/>
</dbReference>
<feature type="transmembrane region" description="Helical" evidence="6">
    <location>
        <begin position="241"/>
        <end position="267"/>
    </location>
</feature>
<dbReference type="InterPro" id="IPR011701">
    <property type="entry name" value="MFS"/>
</dbReference>
<dbReference type="InterPro" id="IPR036259">
    <property type="entry name" value="MFS_trans_sf"/>
</dbReference>
<keyword evidence="5 6" id="KW-0472">Membrane</keyword>
<gene>
    <name evidence="8" type="ORF">P8C59_009006</name>
</gene>
<keyword evidence="9" id="KW-1185">Reference proteome</keyword>
<feature type="transmembrane region" description="Helical" evidence="6">
    <location>
        <begin position="170"/>
        <end position="191"/>
    </location>
</feature>
<comment type="caution">
    <text evidence="8">The sequence shown here is derived from an EMBL/GenBank/DDBJ whole genome shotgun (WGS) entry which is preliminary data.</text>
</comment>
<reference evidence="8" key="1">
    <citation type="journal article" date="2023" name="Mol. Plant Microbe Interact.">
        <title>Elucidating the Obligate Nature and Biological Capacity of an Invasive Fungal Corn Pathogen.</title>
        <authorList>
            <person name="MacCready J.S."/>
            <person name="Roggenkamp E.M."/>
            <person name="Gdanetz K."/>
            <person name="Chilvers M.I."/>
        </authorList>
    </citation>
    <scope>NUCLEOTIDE SEQUENCE</scope>
    <source>
        <strain evidence="8">PM02</strain>
    </source>
</reference>
<keyword evidence="3 6" id="KW-0812">Transmembrane</keyword>
<dbReference type="PANTHER" id="PTHR23501:SF177">
    <property type="entry name" value="MAJOR FACILITATOR SUPERFAMILY (MFS) PROFILE DOMAIN-CONTAINING PROTEIN-RELATED"/>
    <property type="match status" value="1"/>
</dbReference>
<feature type="transmembrane region" description="Helical" evidence="6">
    <location>
        <begin position="359"/>
        <end position="378"/>
    </location>
</feature>
<evidence type="ECO:0000256" key="4">
    <source>
        <dbReference type="ARBA" id="ARBA00022989"/>
    </source>
</evidence>
<feature type="transmembrane region" description="Helical" evidence="6">
    <location>
        <begin position="318"/>
        <end position="339"/>
    </location>
</feature>
<dbReference type="GO" id="GO:0022857">
    <property type="term" value="F:transmembrane transporter activity"/>
    <property type="evidence" value="ECO:0007669"/>
    <property type="project" value="InterPro"/>
</dbReference>